<organism evidence="2 3">
    <name type="scientific">Plectosphaerella plurivora</name>
    <dbReference type="NCBI Taxonomy" id="936078"/>
    <lineage>
        <taxon>Eukaryota</taxon>
        <taxon>Fungi</taxon>
        <taxon>Dikarya</taxon>
        <taxon>Ascomycota</taxon>
        <taxon>Pezizomycotina</taxon>
        <taxon>Sordariomycetes</taxon>
        <taxon>Hypocreomycetidae</taxon>
        <taxon>Glomerellales</taxon>
        <taxon>Plectosphaerellaceae</taxon>
        <taxon>Plectosphaerella</taxon>
    </lineage>
</organism>
<evidence type="ECO:0000313" key="2">
    <source>
        <dbReference type="EMBL" id="KAH6664778.1"/>
    </source>
</evidence>
<dbReference type="Proteomes" id="UP000770015">
    <property type="component" value="Unassembled WGS sequence"/>
</dbReference>
<feature type="domain" description="NAD(P)-binding" evidence="1">
    <location>
        <begin position="13"/>
        <end position="169"/>
    </location>
</feature>
<reference evidence="2" key="1">
    <citation type="journal article" date="2021" name="Nat. Commun.">
        <title>Genetic determinants of endophytism in the Arabidopsis root mycobiome.</title>
        <authorList>
            <person name="Mesny F."/>
            <person name="Miyauchi S."/>
            <person name="Thiergart T."/>
            <person name="Pickel B."/>
            <person name="Atanasova L."/>
            <person name="Karlsson M."/>
            <person name="Huettel B."/>
            <person name="Barry K.W."/>
            <person name="Haridas S."/>
            <person name="Chen C."/>
            <person name="Bauer D."/>
            <person name="Andreopoulos W."/>
            <person name="Pangilinan J."/>
            <person name="LaButti K."/>
            <person name="Riley R."/>
            <person name="Lipzen A."/>
            <person name="Clum A."/>
            <person name="Drula E."/>
            <person name="Henrissat B."/>
            <person name="Kohler A."/>
            <person name="Grigoriev I.V."/>
            <person name="Martin F.M."/>
            <person name="Hacquard S."/>
        </authorList>
    </citation>
    <scope>NUCLEOTIDE SEQUENCE</scope>
    <source>
        <strain evidence="2">MPI-SDFR-AT-0117</strain>
    </source>
</reference>
<dbReference type="OrthoDB" id="419598at2759"/>
<dbReference type="PANTHER" id="PTHR43162:SF1">
    <property type="entry name" value="PRESTALK A DIFFERENTIATION PROTEIN A"/>
    <property type="match status" value="1"/>
</dbReference>
<dbReference type="SUPFAM" id="SSF51735">
    <property type="entry name" value="NAD(P)-binding Rossmann-fold domains"/>
    <property type="match status" value="1"/>
</dbReference>
<keyword evidence="3" id="KW-1185">Reference proteome</keyword>
<dbReference type="PANTHER" id="PTHR43162">
    <property type="match status" value="1"/>
</dbReference>
<accession>A0A9P9A5K9</accession>
<comment type="caution">
    <text evidence="2">The sequence shown here is derived from an EMBL/GenBank/DDBJ whole genome shotgun (WGS) entry which is preliminary data.</text>
</comment>
<protein>
    <recommendedName>
        <fullName evidence="1">NAD(P)-binding domain-containing protein</fullName>
    </recommendedName>
</protein>
<dbReference type="Gene3D" id="3.40.50.720">
    <property type="entry name" value="NAD(P)-binding Rossmann-like Domain"/>
    <property type="match status" value="1"/>
</dbReference>
<proteinExistence type="predicted"/>
<dbReference type="InterPro" id="IPR036291">
    <property type="entry name" value="NAD(P)-bd_dom_sf"/>
</dbReference>
<dbReference type="AlphaFoldDB" id="A0A9P9A5K9"/>
<name>A0A9P9A5K9_9PEZI</name>
<evidence type="ECO:0000313" key="3">
    <source>
        <dbReference type="Proteomes" id="UP000770015"/>
    </source>
</evidence>
<gene>
    <name evidence="2" type="ORF">F5X68DRAFT_160937</name>
</gene>
<dbReference type="EMBL" id="JAGSXJ010000039">
    <property type="protein sequence ID" value="KAH6664778.1"/>
    <property type="molecule type" value="Genomic_DNA"/>
</dbReference>
<dbReference type="InterPro" id="IPR051604">
    <property type="entry name" value="Ergot_Alk_Oxidoreductase"/>
</dbReference>
<dbReference type="Gene3D" id="3.90.25.10">
    <property type="entry name" value="UDP-galactose 4-epimerase, domain 1"/>
    <property type="match status" value="1"/>
</dbReference>
<sequence>MSLRFTVIPASTAAGKATIRSLLNSKTQLTVHGIYRDVSKAPAEFTNNPNFTASLGDVSSGEGLDFSGSDAVLYVPPPPATGTDLDEFSNRTAAHVKDALAKAGVKRLVLISSMGSQYDREIGVLRLNHLSNKALEHAAPEVVIVRPGLFQEQWAHVFETVKADPPVMYSTVTPVNYKAPMVSVKDVGIYCAKNLFEVGSDLPSSPFYYSLYGPRNYSTEDIRDAVEEVTGKKVGIIAIERENLADFYSQQYPADQVSWMVDMTTAALPGGIMADEFVGDKDTVWAEEEMVSTLRRIYEGEV</sequence>
<dbReference type="InterPro" id="IPR016040">
    <property type="entry name" value="NAD(P)-bd_dom"/>
</dbReference>
<dbReference type="Pfam" id="PF13460">
    <property type="entry name" value="NAD_binding_10"/>
    <property type="match status" value="1"/>
</dbReference>
<evidence type="ECO:0000259" key="1">
    <source>
        <dbReference type="Pfam" id="PF13460"/>
    </source>
</evidence>